<reference evidence="2" key="1">
    <citation type="submission" date="2021-02" db="EMBL/GenBank/DDBJ databases">
        <authorList>
            <person name="Dougan E. K."/>
            <person name="Rhodes N."/>
            <person name="Thang M."/>
            <person name="Chan C."/>
        </authorList>
    </citation>
    <scope>NUCLEOTIDE SEQUENCE</scope>
</reference>
<accession>A0A812Z7X4</accession>
<organism evidence="2 3">
    <name type="scientific">Symbiodinium necroappetens</name>
    <dbReference type="NCBI Taxonomy" id="1628268"/>
    <lineage>
        <taxon>Eukaryota</taxon>
        <taxon>Sar</taxon>
        <taxon>Alveolata</taxon>
        <taxon>Dinophyceae</taxon>
        <taxon>Suessiales</taxon>
        <taxon>Symbiodiniaceae</taxon>
        <taxon>Symbiodinium</taxon>
    </lineage>
</organism>
<proteinExistence type="predicted"/>
<sequence length="246" mass="25417">MADDRLRVDSGTRRTILAGDPGGAGGRHWRGVSVWRGSDGCVLAEKCPFERILKDPCGAGRRRPPSPSGSPAKLLLRVPRQVACQAVLASGTEAPAKQLFGECGLNSVVDDSGTQLGGTGGRPGGDGARMLGGRGQWTELWHIPGTRNKSLEGDAGGTLAQLAKKLADGGRPWRRRRFCGTRAGPADDPDQDGGRRHSQKRLAGDPGGVAGTRKTSLLGKSGGDASGSGEDNCTADTADDSGGGRR</sequence>
<evidence type="ECO:0000313" key="2">
    <source>
        <dbReference type="EMBL" id="CAE7816614.1"/>
    </source>
</evidence>
<gene>
    <name evidence="2" type="ORF">SNEC2469_LOCUS24236</name>
</gene>
<keyword evidence="3" id="KW-1185">Reference proteome</keyword>
<protein>
    <submittedName>
        <fullName evidence="2">Uncharacterized protein</fullName>
    </submittedName>
</protein>
<feature type="region of interest" description="Disordered" evidence="1">
    <location>
        <begin position="173"/>
        <end position="246"/>
    </location>
</feature>
<dbReference type="OrthoDB" id="10641002at2759"/>
<comment type="caution">
    <text evidence="2">The sequence shown here is derived from an EMBL/GenBank/DDBJ whole genome shotgun (WGS) entry which is preliminary data.</text>
</comment>
<dbReference type="EMBL" id="CAJNJA010046353">
    <property type="protein sequence ID" value="CAE7816614.1"/>
    <property type="molecule type" value="Genomic_DNA"/>
</dbReference>
<evidence type="ECO:0000313" key="3">
    <source>
        <dbReference type="Proteomes" id="UP000601435"/>
    </source>
</evidence>
<name>A0A812Z7X4_9DINO</name>
<feature type="non-terminal residue" evidence="2">
    <location>
        <position position="1"/>
    </location>
</feature>
<evidence type="ECO:0000256" key="1">
    <source>
        <dbReference type="SAM" id="MobiDB-lite"/>
    </source>
</evidence>
<dbReference type="AlphaFoldDB" id="A0A812Z7X4"/>
<dbReference type="Proteomes" id="UP000601435">
    <property type="component" value="Unassembled WGS sequence"/>
</dbReference>